<name>A0A6S6S663_9BACT</name>
<organism evidence="1">
    <name type="scientific">uncultured Campylobacterales bacterium</name>
    <dbReference type="NCBI Taxonomy" id="352960"/>
    <lineage>
        <taxon>Bacteria</taxon>
        <taxon>Pseudomonadati</taxon>
        <taxon>Campylobacterota</taxon>
        <taxon>Epsilonproteobacteria</taxon>
        <taxon>Campylobacterales</taxon>
        <taxon>environmental samples</taxon>
    </lineage>
</organism>
<dbReference type="AlphaFoldDB" id="A0A6S6S663"/>
<protein>
    <submittedName>
        <fullName evidence="1">Uncharacterized protein</fullName>
    </submittedName>
</protein>
<accession>A0A6S6S663</accession>
<dbReference type="EMBL" id="CACVAW010000034">
    <property type="protein sequence ID" value="CAA6808875.1"/>
    <property type="molecule type" value="Genomic_DNA"/>
</dbReference>
<sequence>KFIVKNVKSSLIKYLEVISVNGENNIKGEYFYKRVIELTKK</sequence>
<evidence type="ECO:0000313" key="2">
    <source>
        <dbReference type="EMBL" id="CAA6808875.1"/>
    </source>
</evidence>
<dbReference type="EMBL" id="CACVAW010000006">
    <property type="protein sequence ID" value="CAA6801746.1"/>
    <property type="molecule type" value="Genomic_DNA"/>
</dbReference>
<evidence type="ECO:0000313" key="1">
    <source>
        <dbReference type="EMBL" id="CAA6801746.1"/>
    </source>
</evidence>
<feature type="non-terminal residue" evidence="1">
    <location>
        <position position="1"/>
    </location>
</feature>
<proteinExistence type="predicted"/>
<gene>
    <name evidence="1" type="ORF">HELGO_WM30272</name>
    <name evidence="2" type="ORF">HELGO_WM42665</name>
</gene>
<reference evidence="1" key="1">
    <citation type="submission" date="2020-01" db="EMBL/GenBank/DDBJ databases">
        <authorList>
            <person name="Meier V. D."/>
            <person name="Meier V D."/>
        </authorList>
    </citation>
    <scope>NUCLEOTIDE SEQUENCE</scope>
    <source>
        <strain evidence="1">HLG_WM_MAG_12</strain>
    </source>
</reference>